<gene>
    <name evidence="4" type="ORF">CEUTPL_LOCUS6774</name>
</gene>
<dbReference type="FunFam" id="3.40.30.10:FF:000245">
    <property type="entry name" value="Thioredoxin"/>
    <property type="match status" value="1"/>
</dbReference>
<keyword evidence="5" id="KW-1185">Reference proteome</keyword>
<dbReference type="Gene3D" id="3.40.30.10">
    <property type="entry name" value="Glutaredoxin"/>
    <property type="match status" value="1"/>
</dbReference>
<dbReference type="AlphaFoldDB" id="A0A9N9QN40"/>
<dbReference type="OrthoDB" id="2121326at2759"/>
<evidence type="ECO:0000256" key="1">
    <source>
        <dbReference type="ARBA" id="ARBA00023157"/>
    </source>
</evidence>
<dbReference type="InterPro" id="IPR008979">
    <property type="entry name" value="Galactose-bd-like_sf"/>
</dbReference>
<dbReference type="PROSITE" id="PS51532">
    <property type="entry name" value="PITH"/>
    <property type="match status" value="1"/>
</dbReference>
<name>A0A9N9QN40_9CUCU</name>
<dbReference type="Gene3D" id="2.60.120.470">
    <property type="entry name" value="PITH domain"/>
    <property type="match status" value="1"/>
</dbReference>
<dbReference type="CDD" id="cd02947">
    <property type="entry name" value="TRX_family"/>
    <property type="match status" value="1"/>
</dbReference>
<dbReference type="Pfam" id="PF06201">
    <property type="entry name" value="PITH"/>
    <property type="match status" value="1"/>
</dbReference>
<evidence type="ECO:0000313" key="5">
    <source>
        <dbReference type="Proteomes" id="UP001152799"/>
    </source>
</evidence>
<evidence type="ECO:0000313" key="4">
    <source>
        <dbReference type="EMBL" id="CAG9766186.1"/>
    </source>
</evidence>
<evidence type="ECO:0000259" key="3">
    <source>
        <dbReference type="PROSITE" id="PS51532"/>
    </source>
</evidence>
<dbReference type="Pfam" id="PF00085">
    <property type="entry name" value="Thioredoxin"/>
    <property type="match status" value="1"/>
</dbReference>
<protein>
    <recommendedName>
        <fullName evidence="6">Thioredoxin-like protein 1</fullName>
    </recommendedName>
</protein>
<evidence type="ECO:0008006" key="6">
    <source>
        <dbReference type="Google" id="ProtNLM"/>
    </source>
</evidence>
<dbReference type="EMBL" id="OU892279">
    <property type="protein sequence ID" value="CAG9766186.1"/>
    <property type="molecule type" value="Genomic_DNA"/>
</dbReference>
<feature type="domain" description="Thioredoxin" evidence="2">
    <location>
        <begin position="4"/>
        <end position="108"/>
    </location>
</feature>
<dbReference type="Proteomes" id="UP001152799">
    <property type="component" value="Chromosome 3"/>
</dbReference>
<dbReference type="PRINTS" id="PR00421">
    <property type="entry name" value="THIOREDOXIN"/>
</dbReference>
<dbReference type="InterPro" id="IPR037047">
    <property type="entry name" value="PITH_dom_sf"/>
</dbReference>
<dbReference type="PANTHER" id="PTHR46115">
    <property type="entry name" value="THIOREDOXIN-LIKE PROTEIN 1"/>
    <property type="match status" value="1"/>
</dbReference>
<reference evidence="4" key="1">
    <citation type="submission" date="2022-01" db="EMBL/GenBank/DDBJ databases">
        <authorList>
            <person name="King R."/>
        </authorList>
    </citation>
    <scope>NUCLEOTIDE SEQUENCE</scope>
</reference>
<dbReference type="InterPro" id="IPR013766">
    <property type="entry name" value="Thioredoxin_domain"/>
</dbReference>
<dbReference type="SUPFAM" id="SSF52833">
    <property type="entry name" value="Thioredoxin-like"/>
    <property type="match status" value="1"/>
</dbReference>
<dbReference type="PROSITE" id="PS51352">
    <property type="entry name" value="THIOREDOXIN_2"/>
    <property type="match status" value="1"/>
</dbReference>
<dbReference type="SUPFAM" id="SSF49785">
    <property type="entry name" value="Galactose-binding domain-like"/>
    <property type="match status" value="1"/>
</dbReference>
<proteinExistence type="predicted"/>
<dbReference type="InterPro" id="IPR017937">
    <property type="entry name" value="Thioredoxin_CS"/>
</dbReference>
<organism evidence="4 5">
    <name type="scientific">Ceutorhynchus assimilis</name>
    <name type="common">cabbage seed weevil</name>
    <dbReference type="NCBI Taxonomy" id="467358"/>
    <lineage>
        <taxon>Eukaryota</taxon>
        <taxon>Metazoa</taxon>
        <taxon>Ecdysozoa</taxon>
        <taxon>Arthropoda</taxon>
        <taxon>Hexapoda</taxon>
        <taxon>Insecta</taxon>
        <taxon>Pterygota</taxon>
        <taxon>Neoptera</taxon>
        <taxon>Endopterygota</taxon>
        <taxon>Coleoptera</taxon>
        <taxon>Polyphaga</taxon>
        <taxon>Cucujiformia</taxon>
        <taxon>Curculionidae</taxon>
        <taxon>Ceutorhynchinae</taxon>
        <taxon>Ceutorhynchus</taxon>
    </lineage>
</organism>
<evidence type="ECO:0000259" key="2">
    <source>
        <dbReference type="PROSITE" id="PS51352"/>
    </source>
</evidence>
<accession>A0A9N9QN40</accession>
<dbReference type="InterPro" id="IPR036249">
    <property type="entry name" value="Thioredoxin-like_sf"/>
</dbReference>
<sequence>MGSVKTMTDEANFQAELTNAGTKLVVVDFTATWCGPCQRMAPVFQQYATKYPRAIFLKVDVDQCQETAAAQGVSAMPTFIFYRNKTKVDRLQGADPTSLESKIQQYYGSEEGEEIEGIAGHMDLSPFIAKAECECLNESDEHPLAHALTSNGGYLQSDCDEQLIISIAFNQAVKIHSLKLKAPADKGPKTVRIFINQPRTLDFDMADSYLSVQDLVVSPEDLEGNPINLRYVKFQNVQNIQFFIKDNQSGDDITQIDHFVIIGSPINTTNMGDFKRVAGKKGESH</sequence>
<keyword evidence="1" id="KW-1015">Disulfide bond</keyword>
<dbReference type="GO" id="GO:0005737">
    <property type="term" value="C:cytoplasm"/>
    <property type="evidence" value="ECO:0007669"/>
    <property type="project" value="UniProtKB-ARBA"/>
</dbReference>
<dbReference type="InterPro" id="IPR010400">
    <property type="entry name" value="PITH_dom"/>
</dbReference>
<dbReference type="PROSITE" id="PS00194">
    <property type="entry name" value="THIOREDOXIN_1"/>
    <property type="match status" value="1"/>
</dbReference>
<feature type="domain" description="PITH" evidence="3">
    <location>
        <begin position="113"/>
        <end position="281"/>
    </location>
</feature>